<evidence type="ECO:0000256" key="12">
    <source>
        <dbReference type="SAM" id="MobiDB-lite"/>
    </source>
</evidence>
<dbReference type="PRINTS" id="PR00503">
    <property type="entry name" value="BROMODOMAIN"/>
</dbReference>
<feature type="compositionally biased region" description="Low complexity" evidence="12">
    <location>
        <begin position="2164"/>
        <end position="2174"/>
    </location>
</feature>
<keyword evidence="8" id="KW-0539">Nucleus</keyword>
<evidence type="ECO:0000256" key="7">
    <source>
        <dbReference type="ARBA" id="ARBA00023163"/>
    </source>
</evidence>
<feature type="compositionally biased region" description="Low complexity" evidence="12">
    <location>
        <begin position="2082"/>
        <end position="2116"/>
    </location>
</feature>
<feature type="region of interest" description="Disordered" evidence="12">
    <location>
        <begin position="1277"/>
        <end position="1320"/>
    </location>
</feature>
<feature type="region of interest" description="Disordered" evidence="12">
    <location>
        <begin position="2077"/>
        <end position="2116"/>
    </location>
</feature>
<feature type="region of interest" description="Disordered" evidence="12">
    <location>
        <begin position="1417"/>
        <end position="1436"/>
    </location>
</feature>
<feature type="region of interest" description="Disordered" evidence="12">
    <location>
        <begin position="672"/>
        <end position="703"/>
    </location>
</feature>
<sequence>MDWQAALTQEDKERVYLQIHKVVESQYLARGHRGIPPDKNDAVHKLVVQTEDIIRRTAQSREVYLDPGFARDAVMRRLSSRRPVKHELPYGIGDKDQRHKVIRLFLHVQHCVDQQNCTEACKSLRAQLHAVKAYNQRASKPLPPGAPPVPQPDQDAVSRYETVANFLAFPTDSRNKPSFDYFRNALRTYKSDPLKRDRYWSHFQLLHYSYKADALSKMAPFLSMPAARDELARILERTKQNAVNWRQRSQQCKQEHSRQSGQSQSMKAHPVFVKAYRAKEDALRKSEGVQFRVRLLDIKPRVPGHIPLDEIKQNLGITAEAIPPLVPPDTLALMTRTSPSLDGVGKVIEPIAAAIRARKAGQGWPARLTAGALHPGAAPPIGIRADSSAAAAMAVSAASSAAGCAGLLAPWLTPSATHSLCHAMTRKQLEAHRSMLRNGFSAVGLNKVQPELWKPIIEQLLESDKNRWFAEPVDHAALRLPDYCKVVRRRMDLGTIRKALDRRRYASADAFARDVRQTFYNARLYNPFANPVHQDAIRLTAEFERLWATAEETRRKRLAAAIRDDRAHTCSLCANKDFVFEPAQLFCNECNSRIAKNKQYYADPTDRGHWCTSCFPSLPDTVSVSGTTVPKSALRKLTRKASDIESWIQCNNCSAWCHQVCALHNYRAAKTPGPAPPGTSPAGDTGSSSSSSAARSTSPDSLDSSAAFFCPDCVCKTMDEVGVTEPLAADPGYRAKDLPIHRLAARLEAVANAAVQRRVRSMARQIRVPAHQLPAAPKTTIRMLADTEQRHGVPDALRAHANLPKHGASRPPPGAQADRDECARVLAAGSPAAASSAQPDGSSDILLPSAALVSREPSPGAQDTAADGYPRSYPYRSKCFGMFQEQDGVDVLVFVMFLQEYGDEAPLPNRRSAYLSYLDSVRYFQPPQARTDAFHAVLQEYTRDLRERGFDQLVLWACPPGKGDDYILYCHPKDQQTPRADMLRKWYVTLLENAQKEGVVERVTSLLADVFPSRCGKEGGYDRPINEIPLYDGDYWATQVGKWAADLAKDNKIPTQAAAEATALALGVGAEPTGADVLFATEEMDGDAGVDGAVDARAASRRANAANRDENGEEEDDEEEQPAADDEPTEPGAATPALAMSTPNPGADVSPSLGDLTKSESTSDLPSLDADADGADELAMPAATALESLRDDFDPMAFDGDGDGDVDGPSKDADGIDVGGDDDNELGLDESPTDPTTDASIPVPNGSAGSGPASGSSSSSSSSSAAAGAAAGAVAGAPAPAMENGSSLLASPSPSLPGQSPVLPPGGEGQLVENSRSRLQSDDPLLSHVFEQIKRHRMVEDFVVAKLRPSCQLCKTFLHAGKHWLFRNDLAERGLRTWLCSPCYNEQQEVRLEKDRLVSSEDLAEFVLAPVVPRLPPQASQEGASGRDVPPAPSMPHSSMCWEPFRGGRTADEIAALPRDDAAERRLCAPLVDPDPPLSSDILAVRQVFLNLCQGHHFQFDQLRRAKHSTQLILHFVTTKLAVPARPAVPSTPAPVTPAPGDVPAAAGEAAPSPVAASEAGAATPAAEGIKSTLHQRVVRRARMMVQLAMGDTIETVESPADPSSLSAAAQQLVDRGVDPDEFALASVPAADAKEDAAAALAALEYGKATEWRLTGSARARRLLRLVRLASYIFSGPDEKAAGVTLGRRTPTQPLAFGPVPAAAEAAASSGSALAAAGFGANSGAPGSSSSSSGSSSSSSSAAASAAGSALGGSPARPASPLAKTVAKAASSDAADAVSTFDARFAEGASASIPTVVAEAIPPLSASVSNIVQSRHVLATSASLMRAASAVASLQAEAAERAAQAEKLEIQVQSCRENAQRTLEQYKREERLIREREERARQSTHLSGALLHIRILKRGTNGKVRTAKCLGLVDPLKRLQEAHWVEMKRLIHEHSLVAGRRAFEAFRAAAAQEQQRAAAQARQQPTVAHSQAPAAPPPAQQPTGLPTEGMDDAARERLFEETSGQYNEYLRVAKAGHGQFPSLHVLRSVAETVRPRVRPFAKDLTKDRRRKETVVAMVRELTSNHSHYMQLFMQERGDSRGHAAAPPHADPVPVAAAHQTSAPAAQAAPVATGAPQPQAAKFAQLLLNARRKATSGQDSSPSHTASSSSSAAAAAAPLATLPAAAAAPAARQAVPAPPSSEDQRKRLMATALLRARKRQSPASSSPLAKRPRPDA</sequence>
<feature type="domain" description="CBP/p300-type HAT" evidence="14">
    <location>
        <begin position="732"/>
        <end position="1522"/>
    </location>
</feature>
<evidence type="ECO:0000256" key="5">
    <source>
        <dbReference type="ARBA" id="ARBA00023015"/>
    </source>
</evidence>
<comment type="catalytic activity">
    <reaction evidence="9">
        <text>L-lysyl-[protein] + acetyl-CoA = N(6)-acetyl-L-lysyl-[protein] + CoA + H(+)</text>
        <dbReference type="Rhea" id="RHEA:45948"/>
        <dbReference type="Rhea" id="RHEA-COMP:9752"/>
        <dbReference type="Rhea" id="RHEA-COMP:10731"/>
        <dbReference type="ChEBI" id="CHEBI:15378"/>
        <dbReference type="ChEBI" id="CHEBI:29969"/>
        <dbReference type="ChEBI" id="CHEBI:57287"/>
        <dbReference type="ChEBI" id="CHEBI:57288"/>
        <dbReference type="ChEBI" id="CHEBI:61930"/>
        <dbReference type="EC" id="2.3.1.48"/>
    </reaction>
</comment>
<feature type="compositionally biased region" description="Low complexity" evidence="12">
    <location>
        <begin position="680"/>
        <end position="701"/>
    </location>
</feature>
<feature type="coiled-coil region" evidence="11">
    <location>
        <begin position="1831"/>
        <end position="1883"/>
    </location>
</feature>
<dbReference type="InterPro" id="IPR013178">
    <property type="entry name" value="Histone_AcTrfase_Rtt109/CBP"/>
</dbReference>
<dbReference type="SMART" id="SM00297">
    <property type="entry name" value="BROMO"/>
    <property type="match status" value="1"/>
</dbReference>
<dbReference type="GO" id="GO:0003713">
    <property type="term" value="F:transcription coactivator activity"/>
    <property type="evidence" value="ECO:0007669"/>
    <property type="project" value="TreeGrafter"/>
</dbReference>
<evidence type="ECO:0000256" key="6">
    <source>
        <dbReference type="ARBA" id="ARBA00023117"/>
    </source>
</evidence>
<feature type="region of interest" description="Disordered" evidence="12">
    <location>
        <begin position="1099"/>
        <end position="1264"/>
    </location>
</feature>
<feature type="region of interest" description="Disordered" evidence="12">
    <location>
        <begin position="245"/>
        <end position="267"/>
    </location>
</feature>
<dbReference type="InterPro" id="IPR036427">
    <property type="entry name" value="Bromodomain-like_sf"/>
</dbReference>
<feature type="compositionally biased region" description="Low complexity" evidence="12">
    <location>
        <begin position="1539"/>
        <end position="1568"/>
    </location>
</feature>
<evidence type="ECO:0000256" key="3">
    <source>
        <dbReference type="ARBA" id="ARBA00022679"/>
    </source>
</evidence>
<dbReference type="PROSITE" id="PS51727">
    <property type="entry name" value="CBP_P300_HAT"/>
    <property type="match status" value="1"/>
</dbReference>
<dbReference type="GO" id="GO:0005634">
    <property type="term" value="C:nucleus"/>
    <property type="evidence" value="ECO:0007669"/>
    <property type="project" value="UniProtKB-SubCell"/>
</dbReference>
<feature type="compositionally biased region" description="Acidic residues" evidence="12">
    <location>
        <begin position="1111"/>
        <end position="1129"/>
    </location>
</feature>
<dbReference type="InterPro" id="IPR013083">
    <property type="entry name" value="Znf_RING/FYVE/PHD"/>
</dbReference>
<evidence type="ECO:0000259" key="14">
    <source>
        <dbReference type="PROSITE" id="PS51727"/>
    </source>
</evidence>
<feature type="compositionally biased region" description="Low complexity" evidence="12">
    <location>
        <begin position="1954"/>
        <end position="1964"/>
    </location>
</feature>
<evidence type="ECO:0000256" key="4">
    <source>
        <dbReference type="ARBA" id="ARBA00022853"/>
    </source>
</evidence>
<dbReference type="InterPro" id="IPR031162">
    <property type="entry name" value="CBP_P300_HAT"/>
</dbReference>
<feature type="domain" description="Bromo" evidence="13">
    <location>
        <begin position="469"/>
        <end position="533"/>
    </location>
</feature>
<evidence type="ECO:0000313" key="15">
    <source>
        <dbReference type="EMBL" id="KAA0175909.1"/>
    </source>
</evidence>
<keyword evidence="5" id="KW-0805">Transcription regulation</keyword>
<evidence type="ECO:0000256" key="10">
    <source>
        <dbReference type="PROSITE-ProRule" id="PRU00035"/>
    </source>
</evidence>
<dbReference type="InterPro" id="IPR001487">
    <property type="entry name" value="Bromodomain"/>
</dbReference>
<dbReference type="SMART" id="SM01250">
    <property type="entry name" value="KAT11"/>
    <property type="match status" value="1"/>
</dbReference>
<dbReference type="GO" id="GO:0045944">
    <property type="term" value="P:positive regulation of transcription by RNA polymerase II"/>
    <property type="evidence" value="ECO:0007669"/>
    <property type="project" value="TreeGrafter"/>
</dbReference>
<keyword evidence="6 10" id="KW-0103">Bromodomain</keyword>
<evidence type="ECO:0000256" key="11">
    <source>
        <dbReference type="SAM" id="Coils"/>
    </source>
</evidence>
<name>A0A5A8EEB7_CAFRO</name>
<dbReference type="EMBL" id="VLTO01000011">
    <property type="protein sequence ID" value="KAA0175909.1"/>
    <property type="molecule type" value="Genomic_DNA"/>
</dbReference>
<evidence type="ECO:0000256" key="8">
    <source>
        <dbReference type="ARBA" id="ARBA00023242"/>
    </source>
</evidence>
<evidence type="ECO:0000256" key="2">
    <source>
        <dbReference type="ARBA" id="ARBA00013184"/>
    </source>
</evidence>
<evidence type="ECO:0000313" key="16">
    <source>
        <dbReference type="Proteomes" id="UP000322899"/>
    </source>
</evidence>
<keyword evidence="3" id="KW-0808">Transferase</keyword>
<proteinExistence type="predicted"/>
<dbReference type="OrthoDB" id="899at2759"/>
<dbReference type="PANTHER" id="PTHR13808:SF1">
    <property type="entry name" value="HISTONE ACETYLTRANSFERASE"/>
    <property type="match status" value="1"/>
</dbReference>
<dbReference type="Pfam" id="PF00439">
    <property type="entry name" value="Bromodomain"/>
    <property type="match status" value="1"/>
</dbReference>
<dbReference type="Gene3D" id="1.20.920.10">
    <property type="entry name" value="Bromodomain-like"/>
    <property type="match status" value="1"/>
</dbReference>
<dbReference type="EC" id="2.3.1.48" evidence="2"/>
<dbReference type="PANTHER" id="PTHR13808">
    <property type="entry name" value="CBP/P300-RELATED"/>
    <property type="match status" value="1"/>
</dbReference>
<keyword evidence="7" id="KW-0804">Transcription</keyword>
<dbReference type="Proteomes" id="UP000322899">
    <property type="component" value="Unassembled WGS sequence"/>
</dbReference>
<dbReference type="Gene3D" id="3.30.40.10">
    <property type="entry name" value="Zinc/RING finger domain, C3HC4 (zinc finger)"/>
    <property type="match status" value="1"/>
</dbReference>
<feature type="region of interest" description="Disordered" evidence="12">
    <location>
        <begin position="1528"/>
        <end position="1568"/>
    </location>
</feature>
<feature type="compositionally biased region" description="Acidic residues" evidence="12">
    <location>
        <begin position="1219"/>
        <end position="1232"/>
    </location>
</feature>
<comment type="caution">
    <text evidence="15">The sequence shown here is derived from an EMBL/GenBank/DDBJ whole genome shotgun (WGS) entry which is preliminary data.</text>
</comment>
<dbReference type="SUPFAM" id="SSF47370">
    <property type="entry name" value="Bromodomain"/>
    <property type="match status" value="1"/>
</dbReference>
<reference evidence="15 16" key="1">
    <citation type="submission" date="2019-07" db="EMBL/GenBank/DDBJ databases">
        <title>Genomes of Cafeteria roenbergensis.</title>
        <authorList>
            <person name="Fischer M.G."/>
            <person name="Hackl T."/>
            <person name="Roman M."/>
        </authorList>
    </citation>
    <scope>NUCLEOTIDE SEQUENCE [LARGE SCALE GENOMIC DNA]</scope>
    <source>
        <strain evidence="15 16">E4-10P</strain>
    </source>
</reference>
<evidence type="ECO:0000259" key="13">
    <source>
        <dbReference type="PROSITE" id="PS50014"/>
    </source>
</evidence>
<dbReference type="PROSITE" id="PS50014">
    <property type="entry name" value="BROMODOMAIN_2"/>
    <property type="match status" value="1"/>
</dbReference>
<keyword evidence="4" id="KW-0156">Chromatin regulator</keyword>
<evidence type="ECO:0000256" key="1">
    <source>
        <dbReference type="ARBA" id="ARBA00004123"/>
    </source>
</evidence>
<dbReference type="GO" id="GO:0005667">
    <property type="term" value="C:transcription regulator complex"/>
    <property type="evidence" value="ECO:0007669"/>
    <property type="project" value="TreeGrafter"/>
</dbReference>
<dbReference type="Pfam" id="PF08214">
    <property type="entry name" value="HAT_KAT11"/>
    <property type="match status" value="1"/>
</dbReference>
<dbReference type="GO" id="GO:0031490">
    <property type="term" value="F:chromatin DNA binding"/>
    <property type="evidence" value="ECO:0007669"/>
    <property type="project" value="TreeGrafter"/>
</dbReference>
<feature type="compositionally biased region" description="Low complexity" evidence="12">
    <location>
        <begin position="1277"/>
        <end position="1301"/>
    </location>
</feature>
<accession>A0A5A8EEB7</accession>
<feature type="region of interest" description="Disordered" evidence="12">
    <location>
        <begin position="2131"/>
        <end position="2151"/>
    </location>
</feature>
<dbReference type="GO" id="GO:0000123">
    <property type="term" value="C:histone acetyltransferase complex"/>
    <property type="evidence" value="ECO:0007669"/>
    <property type="project" value="TreeGrafter"/>
</dbReference>
<comment type="subcellular location">
    <subcellularLocation>
        <location evidence="1">Nucleus</location>
    </subcellularLocation>
</comment>
<protein>
    <recommendedName>
        <fullName evidence="2">histone acetyltransferase</fullName>
        <ecNumber evidence="2">2.3.1.48</ecNumber>
    </recommendedName>
</protein>
<feature type="region of interest" description="Disordered" evidence="12">
    <location>
        <begin position="1954"/>
        <end position="1989"/>
    </location>
</feature>
<feature type="compositionally biased region" description="Low complexity" evidence="12">
    <location>
        <begin position="1246"/>
        <end position="1264"/>
    </location>
</feature>
<feature type="compositionally biased region" description="Low complexity" evidence="12">
    <location>
        <begin position="2139"/>
        <end position="2151"/>
    </location>
</feature>
<organism evidence="15 16">
    <name type="scientific">Cafeteria roenbergensis</name>
    <name type="common">Marine flagellate</name>
    <dbReference type="NCBI Taxonomy" id="33653"/>
    <lineage>
        <taxon>Eukaryota</taxon>
        <taxon>Sar</taxon>
        <taxon>Stramenopiles</taxon>
        <taxon>Bigyra</taxon>
        <taxon>Opalozoa</taxon>
        <taxon>Bicosoecida</taxon>
        <taxon>Cafeteriaceae</taxon>
        <taxon>Cafeteria</taxon>
    </lineage>
</organism>
<dbReference type="GO" id="GO:0004402">
    <property type="term" value="F:histone acetyltransferase activity"/>
    <property type="evidence" value="ECO:0007669"/>
    <property type="project" value="InterPro"/>
</dbReference>
<evidence type="ECO:0000256" key="9">
    <source>
        <dbReference type="ARBA" id="ARBA00048017"/>
    </source>
</evidence>
<gene>
    <name evidence="15" type="ORF">FNF27_02630</name>
</gene>
<feature type="region of interest" description="Disordered" evidence="12">
    <location>
        <begin position="2164"/>
        <end position="2215"/>
    </location>
</feature>
<keyword evidence="11" id="KW-0175">Coiled coil</keyword>